<dbReference type="InterPro" id="IPR050309">
    <property type="entry name" value="Type-B_Carboxylest/Lipase"/>
</dbReference>
<reference evidence="5" key="2">
    <citation type="journal article" date="2021" name="PeerJ">
        <title>Extensive microbial diversity within the chicken gut microbiome revealed by metagenomics and culture.</title>
        <authorList>
            <person name="Gilroy R."/>
            <person name="Ravi A."/>
            <person name="Getino M."/>
            <person name="Pursley I."/>
            <person name="Horton D.L."/>
            <person name="Alikhan N.F."/>
            <person name="Baker D."/>
            <person name="Gharbi K."/>
            <person name="Hall N."/>
            <person name="Watson M."/>
            <person name="Adriaenssens E.M."/>
            <person name="Foster-Nyarko E."/>
            <person name="Jarju S."/>
            <person name="Secka A."/>
            <person name="Antonio M."/>
            <person name="Oren A."/>
            <person name="Chaudhuri R.R."/>
            <person name="La Ragione R."/>
            <person name="Hildebrand F."/>
            <person name="Pallen M.J."/>
        </authorList>
    </citation>
    <scope>NUCLEOTIDE SEQUENCE</scope>
    <source>
        <strain evidence="5">ChiSjej5B23-6657</strain>
    </source>
</reference>
<gene>
    <name evidence="5" type="ORF">IAA55_05670</name>
</gene>
<evidence type="ECO:0000256" key="3">
    <source>
        <dbReference type="RuleBase" id="RU361235"/>
    </source>
</evidence>
<feature type="domain" description="Carboxylesterase type B" evidence="4">
    <location>
        <begin position="344"/>
        <end position="421"/>
    </location>
</feature>
<dbReference type="AlphaFoldDB" id="A0A9D1E998"/>
<dbReference type="SUPFAM" id="SSF53474">
    <property type="entry name" value="alpha/beta-Hydrolases"/>
    <property type="match status" value="1"/>
</dbReference>
<dbReference type="PROSITE" id="PS00941">
    <property type="entry name" value="CARBOXYLESTERASE_B_2"/>
    <property type="match status" value="1"/>
</dbReference>
<dbReference type="InterPro" id="IPR019826">
    <property type="entry name" value="Carboxylesterase_B_AS"/>
</dbReference>
<name>A0A9D1E998_9FIRM</name>
<comment type="caution">
    <text evidence="5">The sequence shown here is derived from an EMBL/GenBank/DDBJ whole genome shotgun (WGS) entry which is preliminary data.</text>
</comment>
<reference evidence="5" key="1">
    <citation type="submission" date="2020-10" db="EMBL/GenBank/DDBJ databases">
        <authorList>
            <person name="Gilroy R."/>
        </authorList>
    </citation>
    <scope>NUCLEOTIDE SEQUENCE</scope>
    <source>
        <strain evidence="5">ChiSjej5B23-6657</strain>
    </source>
</reference>
<dbReference type="InterPro" id="IPR019819">
    <property type="entry name" value="Carboxylesterase_B_CS"/>
</dbReference>
<dbReference type="InterPro" id="IPR002018">
    <property type="entry name" value="CarbesteraseB"/>
</dbReference>
<dbReference type="PROSITE" id="PS00122">
    <property type="entry name" value="CARBOXYLESTERASE_B_1"/>
    <property type="match status" value="1"/>
</dbReference>
<dbReference type="EC" id="3.1.1.-" evidence="3"/>
<evidence type="ECO:0000313" key="5">
    <source>
        <dbReference type="EMBL" id="HIR70749.1"/>
    </source>
</evidence>
<evidence type="ECO:0000259" key="4">
    <source>
        <dbReference type="Pfam" id="PF00135"/>
    </source>
</evidence>
<dbReference type="GO" id="GO:0016787">
    <property type="term" value="F:hydrolase activity"/>
    <property type="evidence" value="ECO:0007669"/>
    <property type="project" value="UniProtKB-KW"/>
</dbReference>
<sequence>MSRMVEIRQGKLRGVEGTYADIYRGIPYAKPPVGELRFHAPEPPEPWEGIYAADTFSCICPQLGQEPGSFYEKEFYSDPAFMPPQNEDCLYLNIWTPKSEEPRREEDLCPVAVWFHGGGFINGFGSEIEFDGEAYAKRGIVLVTVNYRLGLLGYFAHPDLTARDGHSGNYGLLDQIAAIDWVRENIAAFGGNPDQITIFGQSAGGMSVRALISSPLMKGKVRGAILQSCGGYHSPLTAAGDAGVLESAAVQFLKEKNMTLEDLCQVPGDQIMPMELAFMGSAYQTTGQMLTLTPVVDGYALTQDCDVTLEKRETLPISYMIGCTKNDIEIPADGVENPMKNALYTSDLEWCRMQRAAGNPCYAYYFTRQLPGDKEGAFHSAELWYMFGTLDRCWRPLTEADQRLSEEMLDCWASFIKTGNPGWEICGGDPAEVKVFDI</sequence>
<dbReference type="Pfam" id="PF00135">
    <property type="entry name" value="COesterase"/>
    <property type="match status" value="2"/>
</dbReference>
<keyword evidence="2 3" id="KW-0378">Hydrolase</keyword>
<dbReference type="InterPro" id="IPR029058">
    <property type="entry name" value="AB_hydrolase_fold"/>
</dbReference>
<dbReference type="Gene3D" id="3.40.50.1820">
    <property type="entry name" value="alpha/beta hydrolase"/>
    <property type="match status" value="2"/>
</dbReference>
<protein>
    <recommendedName>
        <fullName evidence="3">Carboxylic ester hydrolase</fullName>
        <ecNumber evidence="3">3.1.1.-</ecNumber>
    </recommendedName>
</protein>
<accession>A0A9D1E998</accession>
<dbReference type="Proteomes" id="UP000823912">
    <property type="component" value="Unassembled WGS sequence"/>
</dbReference>
<dbReference type="EMBL" id="DVHM01000093">
    <property type="protein sequence ID" value="HIR70749.1"/>
    <property type="molecule type" value="Genomic_DNA"/>
</dbReference>
<comment type="similarity">
    <text evidence="1 3">Belongs to the type-B carboxylesterase/lipase family.</text>
</comment>
<organism evidence="5 6">
    <name type="scientific">Candidatus Pullilachnospira gallistercoris</name>
    <dbReference type="NCBI Taxonomy" id="2840911"/>
    <lineage>
        <taxon>Bacteria</taxon>
        <taxon>Bacillati</taxon>
        <taxon>Bacillota</taxon>
        <taxon>Clostridia</taxon>
        <taxon>Lachnospirales</taxon>
        <taxon>Lachnospiraceae</taxon>
        <taxon>Lachnospiraceae incertae sedis</taxon>
        <taxon>Candidatus Pullilachnospira</taxon>
    </lineage>
</organism>
<proteinExistence type="inferred from homology"/>
<evidence type="ECO:0000256" key="2">
    <source>
        <dbReference type="ARBA" id="ARBA00022801"/>
    </source>
</evidence>
<evidence type="ECO:0000313" key="6">
    <source>
        <dbReference type="Proteomes" id="UP000823912"/>
    </source>
</evidence>
<dbReference type="PANTHER" id="PTHR11559">
    <property type="entry name" value="CARBOXYLESTERASE"/>
    <property type="match status" value="1"/>
</dbReference>
<evidence type="ECO:0000256" key="1">
    <source>
        <dbReference type="ARBA" id="ARBA00005964"/>
    </source>
</evidence>
<feature type="domain" description="Carboxylesterase type B" evidence="4">
    <location>
        <begin position="3"/>
        <end position="333"/>
    </location>
</feature>